<evidence type="ECO:0000313" key="1">
    <source>
        <dbReference type="EMBL" id="QHT81447.1"/>
    </source>
</evidence>
<accession>A0A6C0HM52</accession>
<dbReference type="EMBL" id="MN739983">
    <property type="protein sequence ID" value="QHT81447.1"/>
    <property type="molecule type" value="Genomic_DNA"/>
</dbReference>
<reference evidence="1" key="1">
    <citation type="journal article" date="2020" name="Nature">
        <title>Giant virus diversity and host interactions through global metagenomics.</title>
        <authorList>
            <person name="Schulz F."/>
            <person name="Roux S."/>
            <person name="Paez-Espino D."/>
            <person name="Jungbluth S."/>
            <person name="Walsh D.A."/>
            <person name="Denef V.J."/>
            <person name="McMahon K.D."/>
            <person name="Konstantinidis K.T."/>
            <person name="Eloe-Fadrosh E.A."/>
            <person name="Kyrpides N.C."/>
            <person name="Woyke T."/>
        </authorList>
    </citation>
    <scope>NUCLEOTIDE SEQUENCE</scope>
    <source>
        <strain evidence="1">GVMAG-M-3300023184-13</strain>
    </source>
</reference>
<dbReference type="AlphaFoldDB" id="A0A6C0HM52"/>
<organism evidence="1">
    <name type="scientific">viral metagenome</name>
    <dbReference type="NCBI Taxonomy" id="1070528"/>
    <lineage>
        <taxon>unclassified sequences</taxon>
        <taxon>metagenomes</taxon>
        <taxon>organismal metagenomes</taxon>
    </lineage>
</organism>
<protein>
    <submittedName>
        <fullName evidence="1">Uncharacterized protein</fullName>
    </submittedName>
</protein>
<proteinExistence type="predicted"/>
<name>A0A6C0HM52_9ZZZZ</name>
<sequence length="171" mass="20100">MEKLEILFNNVLNTSYKLRKAHPTKFDGLGFWQPIKKILEPLDLYTASKWKTISKSKTRKIMLLPEYTIDGYETKTINEQNHFAIQQVRIPIKDKPNIKKIIQIALNIGQYKGSIAHTKTHTKKHSNTYTYVNFIKLDEFILHKDIVKLSTYLTNDIMANINDYLQMKNKK</sequence>